<accession>A0A975IEY1</accession>
<sequence>MAFFIVPHPSDRIFLADMQKKLLHSINKCKTNRIFPYFPLWLELDAIGSIDAAAETFKNRPDVCTENFQDFSGEETGESYAKRIKDALKKIKDGISLVQTKDVVVNKNGVLLSFTVEFDKKSYVQNMTLGTFDIEPRSPFFENIVPREIKDETRVVLPKNFRVFEIAHVKKEGYFWSADGSLWVKLKKTQN</sequence>
<dbReference type="KEGG" id="tpav:HRQ91_08085"/>
<proteinExistence type="predicted"/>
<evidence type="ECO:0000313" key="2">
    <source>
        <dbReference type="Proteomes" id="UP000671908"/>
    </source>
</evidence>
<evidence type="ECO:0000313" key="1">
    <source>
        <dbReference type="EMBL" id="QTQ14416.1"/>
    </source>
</evidence>
<name>A0A975IEY1_9SPIR</name>
<dbReference type="EMBL" id="CP054142">
    <property type="protein sequence ID" value="QTQ14416.1"/>
    <property type="molecule type" value="Genomic_DNA"/>
</dbReference>
<gene>
    <name evidence="1" type="ORF">HRQ91_08085</name>
</gene>
<organism evidence="1 2">
    <name type="scientific">Treponema parvum</name>
    <dbReference type="NCBI Taxonomy" id="138851"/>
    <lineage>
        <taxon>Bacteria</taxon>
        <taxon>Pseudomonadati</taxon>
        <taxon>Spirochaetota</taxon>
        <taxon>Spirochaetia</taxon>
        <taxon>Spirochaetales</taxon>
        <taxon>Treponemataceae</taxon>
        <taxon>Treponema</taxon>
    </lineage>
</organism>
<keyword evidence="2" id="KW-1185">Reference proteome</keyword>
<protein>
    <submittedName>
        <fullName evidence="1">Uncharacterized protein</fullName>
    </submittedName>
</protein>
<dbReference type="AlphaFoldDB" id="A0A975IEY1"/>
<dbReference type="RefSeq" id="WP_210119072.1">
    <property type="nucleotide sequence ID" value="NZ_CP054142.1"/>
</dbReference>
<dbReference type="Proteomes" id="UP000671908">
    <property type="component" value="Chromosome"/>
</dbReference>
<reference evidence="1 2" key="1">
    <citation type="journal article" date="2021" name="Microbiol. Resour. Announc.">
        <title>Complete Genome Sequences of Three Human Oral Treponema parvum Isolates.</title>
        <authorList>
            <person name="Zeng H."/>
            <person name="Watt R.M."/>
        </authorList>
    </citation>
    <scope>NUCLEOTIDE SEQUENCE [LARGE SCALE GENOMIC DNA]</scope>
    <source>
        <strain evidence="1 2">ATCC 700770</strain>
    </source>
</reference>